<keyword evidence="1" id="KW-0472">Membrane</keyword>
<feature type="transmembrane region" description="Helical" evidence="1">
    <location>
        <begin position="12"/>
        <end position="41"/>
    </location>
</feature>
<gene>
    <name evidence="2" type="ORF">HYN51_04175</name>
</gene>
<evidence type="ECO:0000256" key="1">
    <source>
        <dbReference type="SAM" id="Phobius"/>
    </source>
</evidence>
<keyword evidence="3" id="KW-1185">Reference proteome</keyword>
<dbReference type="AlphaFoldDB" id="A0A2Y9TW45"/>
<dbReference type="OrthoDB" id="6636398at2"/>
<dbReference type="Proteomes" id="UP000244908">
    <property type="component" value="Chromosome"/>
</dbReference>
<dbReference type="EMBL" id="CP029185">
    <property type="protein sequence ID" value="AWH87826.1"/>
    <property type="molecule type" value="Genomic_DNA"/>
</dbReference>
<evidence type="ECO:0000313" key="3">
    <source>
        <dbReference type="Proteomes" id="UP000244908"/>
    </source>
</evidence>
<organism evidence="2 3">
    <name type="scientific">Limnobaculum parvum</name>
    <dbReference type="NCBI Taxonomy" id="2172103"/>
    <lineage>
        <taxon>Bacteria</taxon>
        <taxon>Pseudomonadati</taxon>
        <taxon>Pseudomonadota</taxon>
        <taxon>Gammaproteobacteria</taxon>
        <taxon>Enterobacterales</taxon>
        <taxon>Budviciaceae</taxon>
        <taxon>Limnobaculum</taxon>
    </lineage>
</organism>
<dbReference type="RefSeq" id="WP_108899908.1">
    <property type="nucleotide sequence ID" value="NZ_CP029185.2"/>
</dbReference>
<keyword evidence="1" id="KW-0812">Transmembrane</keyword>
<feature type="transmembrane region" description="Helical" evidence="1">
    <location>
        <begin position="154"/>
        <end position="172"/>
    </location>
</feature>
<reference evidence="2 3" key="1">
    <citation type="journal article" date="2019" name="Int. J. Syst. Evol. Microbiol.">
        <title>Limnobaculum parvum gen. nov., sp. nov., isolated from a freshwater lake.</title>
        <authorList>
            <person name="Baek C."/>
            <person name="Shin S.K."/>
            <person name="Yi H."/>
        </authorList>
    </citation>
    <scope>NUCLEOTIDE SEQUENCE [LARGE SCALE GENOMIC DNA]</scope>
    <source>
        <strain evidence="2 3">HYN0051</strain>
    </source>
</reference>
<evidence type="ECO:0000313" key="2">
    <source>
        <dbReference type="EMBL" id="AWH87826.1"/>
    </source>
</evidence>
<accession>A0A2Y9TW45</accession>
<keyword evidence="1" id="KW-1133">Transmembrane helix</keyword>
<feature type="transmembrane region" description="Helical" evidence="1">
    <location>
        <begin position="99"/>
        <end position="121"/>
    </location>
</feature>
<sequence length="178" mass="20435">MTHTRSIFRSSLTAFILLLLMLAGILPLLSQILAYFCLLLMDSSASFNRDLILSEGLTISRAGLFQMTRWFCLAFFCLGLLAIGHVYGRYVQLPRQRLWRYVPFLMFILYAQVVCTLVLSAGGEPILGYQPYDFALRACFPFHWIASRLKEPQWLPLLTMLTYTLFSAGVFTSQQQNR</sequence>
<feature type="transmembrane region" description="Helical" evidence="1">
    <location>
        <begin position="67"/>
        <end position="87"/>
    </location>
</feature>
<name>A0A2Y9TW45_9GAMM</name>
<protein>
    <submittedName>
        <fullName evidence="2">Uncharacterized protein</fullName>
    </submittedName>
</protein>
<proteinExistence type="predicted"/>
<dbReference type="KEGG" id="lpv:HYN51_04175"/>